<feature type="compositionally biased region" description="Low complexity" evidence="1">
    <location>
        <begin position="790"/>
        <end position="843"/>
    </location>
</feature>
<feature type="compositionally biased region" description="Low complexity" evidence="1">
    <location>
        <begin position="612"/>
        <end position="621"/>
    </location>
</feature>
<dbReference type="WBParaSite" id="TREG1_36410.1">
    <property type="protein sequence ID" value="TREG1_36410.1"/>
    <property type="gene ID" value="TREG1_36410"/>
</dbReference>
<dbReference type="Proteomes" id="UP000050795">
    <property type="component" value="Unassembled WGS sequence"/>
</dbReference>
<protein>
    <submittedName>
        <fullName evidence="3">Pecanex-like protein</fullName>
    </submittedName>
</protein>
<feature type="region of interest" description="Disordered" evidence="1">
    <location>
        <begin position="1162"/>
        <end position="1234"/>
    </location>
</feature>
<feature type="compositionally biased region" description="Basic residues" evidence="1">
    <location>
        <begin position="1423"/>
        <end position="1436"/>
    </location>
</feature>
<feature type="region of interest" description="Disordered" evidence="1">
    <location>
        <begin position="764"/>
        <end position="854"/>
    </location>
</feature>
<feature type="region of interest" description="Disordered" evidence="1">
    <location>
        <begin position="1126"/>
        <end position="1149"/>
    </location>
</feature>
<feature type="region of interest" description="Disordered" evidence="1">
    <location>
        <begin position="1030"/>
        <end position="1066"/>
    </location>
</feature>
<keyword evidence="2" id="KW-1185">Reference proteome</keyword>
<feature type="region of interest" description="Disordered" evidence="1">
    <location>
        <begin position="1383"/>
        <end position="1449"/>
    </location>
</feature>
<dbReference type="OrthoDB" id="6271389at2759"/>
<feature type="compositionally biased region" description="Low complexity" evidence="1">
    <location>
        <begin position="1405"/>
        <end position="1422"/>
    </location>
</feature>
<feature type="compositionally biased region" description="Basic and acidic residues" evidence="1">
    <location>
        <begin position="1383"/>
        <end position="1401"/>
    </location>
</feature>
<feature type="compositionally biased region" description="Polar residues" evidence="1">
    <location>
        <begin position="844"/>
        <end position="854"/>
    </location>
</feature>
<evidence type="ECO:0000256" key="1">
    <source>
        <dbReference type="SAM" id="MobiDB-lite"/>
    </source>
</evidence>
<accession>A0A183VNH6</accession>
<organism evidence="2 3">
    <name type="scientific">Trichobilharzia regenti</name>
    <name type="common">Nasal bird schistosome</name>
    <dbReference type="NCBI Taxonomy" id="157069"/>
    <lineage>
        <taxon>Eukaryota</taxon>
        <taxon>Metazoa</taxon>
        <taxon>Spiralia</taxon>
        <taxon>Lophotrochozoa</taxon>
        <taxon>Platyhelminthes</taxon>
        <taxon>Trematoda</taxon>
        <taxon>Digenea</taxon>
        <taxon>Strigeidida</taxon>
        <taxon>Schistosomatoidea</taxon>
        <taxon>Schistosomatidae</taxon>
        <taxon>Trichobilharzia</taxon>
    </lineage>
</organism>
<reference evidence="3" key="2">
    <citation type="submission" date="2023-11" db="UniProtKB">
        <authorList>
            <consortium name="WormBaseParasite"/>
        </authorList>
    </citation>
    <scope>IDENTIFICATION</scope>
</reference>
<feature type="compositionally biased region" description="Basic and acidic residues" evidence="1">
    <location>
        <begin position="1184"/>
        <end position="1196"/>
    </location>
</feature>
<feature type="compositionally biased region" description="Basic and acidic residues" evidence="1">
    <location>
        <begin position="1437"/>
        <end position="1449"/>
    </location>
</feature>
<evidence type="ECO:0000313" key="2">
    <source>
        <dbReference type="Proteomes" id="UP000050795"/>
    </source>
</evidence>
<name>A0A183VNH6_TRIRE</name>
<sequence>MADSHYIQNLSSKNLKQKEYETTRSPDCIEINLSSLHENKNSTITKNDVFMNNLIYLLNSSGMIRRTQSSSADSLFCKTNADKMSIQPEFILSETNQENIEVMQNFMNHDHNDQIVNLQKSYSAADIMNRLNKMITETHHKSRSDDELTALLMPLLKIQPNQTINETVLPQYGDINCGFDCRPYQGPKTPPSPRIKKTKSALLHEMNYSSSSNVTEKIRQFNDQSQICFDSNCNTSCHTLPIDQNKLSVISTIPKFCELHTNSAKCTYRKHLSDISSDINLHSIQSDLKPTNKKYISGSSNDIQLSADRFHKSKRYSEEHSYSSLAHSSKFPEYVSFTSDDDNPRSNKCITNRSNENYDQPLTDDEKECFHLSHKKKLHRSKREKFKKEIERRSLHLCDKSVVKTSSSKHLYRSEDFRKHTSEYSNDKYLPLDKTIRRVDYTYRPISSRQTYLISHPERISRKSLDSHSHSFVRRHKRPYMADNKAFCRQSDYNSANETEWKSGFRSSLRHAASSSRFFSKKPYPHTAQTISIPSSSSSRFVMSGRDHLNEQYDKSPKKLYRKTLVHKHRRRTIYRGPPSPYAVACSYSNSLPHDSPFSPSETIREADTPDSISSVSNSCSHNYAKNKSHKDYRLKSSEFNSSISSSSSSTTVSPPMDHNLSMKARLCSVVSSIPVVPDVIQNVICNNNHNNNNYIDVYCSKASKTIASSNNIFHQASKESNLLVNEDNLTYQLPKITGHKKSSTVTSSCSSNVMNDLHTQQNIQESNGTIQPRRSGSKTNQSSIQANFTSRSISRGSSSTSSSRSSSSSSGSSSRSSGSSGSSSSTSGNSDYSSSSSSVSHSKTNVSTDPISNLSNYEASFSKDKEDHPNHNSQYQSQQQLFLNISDPSYFHTDESLVENQESNKYSMQTVSETLTNCNTSEYEILTNLSALNVPVSKVENFILPVSSDIQEKLSETNCKHGTENSSNDINLQINEKLKCNNQLQSSNNLNEEIHSKGEISKENPLDNDNYASLSDFENFSKEYKRHSDHLDNYKKKKSNRRKLDAYSSPSSPLVDEEQQTKKRKRLDKIKSVVVVHNDISKRTNVELNYKLSMRINKDYGNTEEEVVNAKNDAKTVLLETDDLVRKDSSYNENHNDDSDGHNGNKDEGIKRLENLMIEESVRQDDVEEEGEIVSDGTSEVEESGKKCRRRDSSEYTRLQGTGNSSSHVYSRKKYDSSSNRIWSDTDNDRITSPRHKSKILSHSGNLKSRMNLSTRHHCYDEDNRKKNIITTSYTNHLKYQSHNLKPSHFIHQNKIDHRVKFREYNPRSYYFNKYQTYPGRYFSSSLRKQIFFNKLYSEVSKPSGRINKLYKPHIVNSEIPVECIPSCKDFKMKKLRRLEKSSRSISLKYEKQSSSKSDHPMNSVSSTSTSKTTSLQSSHYHPSHKHYLKHSSHKYKYDHENRKTVDS</sequence>
<feature type="region of interest" description="Disordered" evidence="1">
    <location>
        <begin position="597"/>
        <end position="621"/>
    </location>
</feature>
<evidence type="ECO:0000313" key="3">
    <source>
        <dbReference type="WBParaSite" id="TREG1_36410.1"/>
    </source>
</evidence>
<feature type="compositionally biased region" description="Polar residues" evidence="1">
    <location>
        <begin position="1197"/>
        <end position="1210"/>
    </location>
</feature>
<reference evidence="2" key="1">
    <citation type="submission" date="2022-06" db="EMBL/GenBank/DDBJ databases">
        <authorList>
            <person name="Berger JAMES D."/>
            <person name="Berger JAMES D."/>
        </authorList>
    </citation>
    <scope>NUCLEOTIDE SEQUENCE [LARGE SCALE GENOMIC DNA]</scope>
</reference>
<feature type="compositionally biased region" description="Polar residues" evidence="1">
    <location>
        <begin position="764"/>
        <end position="789"/>
    </location>
</feature>
<proteinExistence type="predicted"/>